<keyword evidence="1" id="KW-1133">Transmembrane helix</keyword>
<dbReference type="Proteomes" id="UP000199735">
    <property type="component" value="Unassembled WGS sequence"/>
</dbReference>
<feature type="transmembrane region" description="Helical" evidence="1">
    <location>
        <begin position="33"/>
        <end position="66"/>
    </location>
</feature>
<evidence type="ECO:0000313" key="2">
    <source>
        <dbReference type="EMBL" id="SEN21910.1"/>
    </source>
</evidence>
<reference evidence="2 3" key="1">
    <citation type="submission" date="2016-10" db="EMBL/GenBank/DDBJ databases">
        <authorList>
            <person name="Varghese N."/>
            <person name="Submissions S."/>
        </authorList>
    </citation>
    <scope>NUCLEOTIDE SEQUENCE [LARGE SCALE GENOMIC DNA]</scope>
    <source>
        <strain evidence="2 3">DSM 21619</strain>
    </source>
</reference>
<keyword evidence="1" id="KW-0812">Transmembrane</keyword>
<name>A0AAX2EEZ0_9BACI</name>
<sequence>MLTDIFAILLGSLVTLLISLIVLRATKNITIGVLTCIVAGIIVPALFGFISAFIALPISLILFFVFKNKVI</sequence>
<dbReference type="AlphaFoldDB" id="A0AAX2EEZ0"/>
<feature type="transmembrane region" description="Helical" evidence="1">
    <location>
        <begin position="6"/>
        <end position="26"/>
    </location>
</feature>
<protein>
    <submittedName>
        <fullName evidence="2">Uncharacterized protein</fullName>
    </submittedName>
</protein>
<evidence type="ECO:0000313" key="3">
    <source>
        <dbReference type="Proteomes" id="UP000199735"/>
    </source>
</evidence>
<keyword evidence="1" id="KW-0472">Membrane</keyword>
<organism evidence="2 3">
    <name type="scientific">Terribacillus saccharophilus</name>
    <dbReference type="NCBI Taxonomy" id="361277"/>
    <lineage>
        <taxon>Bacteria</taxon>
        <taxon>Bacillati</taxon>
        <taxon>Bacillota</taxon>
        <taxon>Bacilli</taxon>
        <taxon>Bacillales</taxon>
        <taxon>Bacillaceae</taxon>
        <taxon>Terribacillus</taxon>
    </lineage>
</organism>
<evidence type="ECO:0000256" key="1">
    <source>
        <dbReference type="SAM" id="Phobius"/>
    </source>
</evidence>
<proteinExistence type="predicted"/>
<accession>A0AAX2EEZ0</accession>
<dbReference type="RefSeq" id="WP_093880387.1">
    <property type="nucleotide sequence ID" value="NZ_FOCD01000002.1"/>
</dbReference>
<gene>
    <name evidence="2" type="ORF">SAMN04489762_1723</name>
</gene>
<dbReference type="EMBL" id="FOCD01000002">
    <property type="protein sequence ID" value="SEN21910.1"/>
    <property type="molecule type" value="Genomic_DNA"/>
</dbReference>
<comment type="caution">
    <text evidence="2">The sequence shown here is derived from an EMBL/GenBank/DDBJ whole genome shotgun (WGS) entry which is preliminary data.</text>
</comment>